<dbReference type="GO" id="GO:0005634">
    <property type="term" value="C:nucleus"/>
    <property type="evidence" value="ECO:0007669"/>
    <property type="project" value="TreeGrafter"/>
</dbReference>
<dbReference type="GO" id="GO:0034515">
    <property type="term" value="C:proteasome storage granule"/>
    <property type="evidence" value="ECO:0007669"/>
    <property type="project" value="TreeGrafter"/>
</dbReference>
<evidence type="ECO:0000313" key="4">
    <source>
        <dbReference type="Proteomes" id="UP000243423"/>
    </source>
</evidence>
<dbReference type="InterPro" id="IPR016024">
    <property type="entry name" value="ARM-type_fold"/>
</dbReference>
<dbReference type="RefSeq" id="XP_003239928.1">
    <property type="nucleotide sequence ID" value="XM_003239880.1"/>
</dbReference>
<reference evidence="3 4" key="1">
    <citation type="journal article" date="2011" name="Genome Biol. Evol.">
        <title>Complete nucleomorph genome sequence of the nonphotosynthetic alga Cryptomonas paramecium reveals a core nucleomorph gene set.</title>
        <authorList>
            <person name="Tanifuji G."/>
            <person name="Onodera N.T."/>
            <person name="Wheeler T.J."/>
            <person name="Dlutek M."/>
            <person name="Donaher N."/>
            <person name="Archibald J.M."/>
        </authorList>
    </citation>
    <scope>NUCLEOTIDE SEQUENCE [LARGE SCALE GENOMIC DNA]</scope>
    <source>
        <strain evidence="3 4">CCAP977/2A</strain>
    </source>
</reference>
<dbReference type="EMBL" id="CP002174">
    <property type="protein sequence ID" value="AEA39030.1"/>
    <property type="molecule type" value="Genomic_DNA"/>
</dbReference>
<dbReference type="AlphaFoldDB" id="F2HIA6"/>
<name>F2HIA6_9CRYP</name>
<dbReference type="PANTHER" id="PTHR10943:SF2">
    <property type="entry name" value="26S PROTEASOME NON-ATPASE REGULATORY SUBUNIT 1"/>
    <property type="match status" value="1"/>
</dbReference>
<evidence type="ECO:0000256" key="1">
    <source>
        <dbReference type="ARBA" id="ARBA00022737"/>
    </source>
</evidence>
<dbReference type="Gene3D" id="1.25.10.10">
    <property type="entry name" value="Leucine-rich Repeat Variant"/>
    <property type="match status" value="1"/>
</dbReference>
<keyword evidence="2 3" id="KW-0647">Proteasome</keyword>
<geneLocation type="nucleomorph" evidence="3"/>
<dbReference type="InterPro" id="IPR011989">
    <property type="entry name" value="ARM-like"/>
</dbReference>
<dbReference type="PANTHER" id="PTHR10943">
    <property type="entry name" value="26S PROTEASOME NON-ATPASE REGULATORY SUBUNIT"/>
    <property type="match status" value="1"/>
</dbReference>
<organism evidence="3 4">
    <name type="scientific">Cryptomonas paramaecium</name>
    <dbReference type="NCBI Taxonomy" id="2898"/>
    <lineage>
        <taxon>Eukaryota</taxon>
        <taxon>Cryptophyceae</taxon>
        <taxon>Cryptomonadales</taxon>
        <taxon>Cryptomonadaceae</taxon>
        <taxon>Cryptomonas</taxon>
    </lineage>
</organism>
<sequence length="723" mass="87228">MSFLKKYKLTKINVLFEKNHKKKVLKIYVKFWFEFLYNFTKKKYFYCKSNFLKVFQLKKERNKLISYVNQVSNKKEIRLPKNFIIVCIDEYINSRKKGLAIYTTFNKWSDESWRLLEILFEIVLIKLYLLKKNNLLLLLICESFRYTDILNLAFLRKNRLDNSEKLVQKLKKHFFNTLQYSYFYKLFKKSTSNTILYKFICSKLTTKCLRNFFIRKQGYICFLFRKFLKLNLKQKRTLLKFFFMIGLGNFDIFWLKSFSRCFLMILNGINYQILFRELFFNFFKKKKLNFLEINSSLRFCIENIKKKGEIHNLTKTVILITFNFLLVKFKNVHIFTNFLKISKYIKINTWLKFLAGYFFSFIYRRNFFFCQFFLDLIEKEWISIYLKNGILYRVFTNINFLNQYKELFIKKYMMFLEHNAHSNKHAEKEGFSSDVIFYNQFIVKDFSKEDFLQKLILNLTNNNKIQELLTLTFGMCYGEKPKYVLKSMLKVVNTIQNENTIRFIFTSLAILCKSKKQIAQQVFRRLQHIQNSIIKNGIIGIYALAFHGSSDLTISEEFLKYIFYDIDEDTKRIASLNLGFIFFSKFFFFEKIVRKLITHIDPFVRSGGAFAIGVSSFFNNSYTAIRLLKKLSIDKVDFVRQSSLISLALSVVKDKNTLRRKKIEIFFRKKMFDKTQNEIEKFGTILAHALIIGCCDFDKDDYICRVFLFIHYWYWIPCVLFIF</sequence>
<keyword evidence="3" id="KW-0542">Nucleomorph</keyword>
<evidence type="ECO:0000313" key="3">
    <source>
        <dbReference type="EMBL" id="AEA39030.1"/>
    </source>
</evidence>
<dbReference type="SUPFAM" id="SSF48371">
    <property type="entry name" value="ARM repeat"/>
    <property type="match status" value="1"/>
</dbReference>
<dbReference type="GO" id="GO:0043161">
    <property type="term" value="P:proteasome-mediated ubiquitin-dependent protein catabolic process"/>
    <property type="evidence" value="ECO:0007669"/>
    <property type="project" value="TreeGrafter"/>
</dbReference>
<proteinExistence type="predicted"/>
<dbReference type="GeneID" id="10447284"/>
<dbReference type="GO" id="GO:0008540">
    <property type="term" value="C:proteasome regulatory particle, base subcomplex"/>
    <property type="evidence" value="ECO:0007669"/>
    <property type="project" value="TreeGrafter"/>
</dbReference>
<keyword evidence="1" id="KW-0677">Repeat</keyword>
<gene>
    <name evidence="3" type="primary">prsS1</name>
    <name evidence="3" type="ORF">CPARA_3gp372</name>
</gene>
<evidence type="ECO:0000256" key="2">
    <source>
        <dbReference type="ARBA" id="ARBA00022942"/>
    </source>
</evidence>
<accession>F2HIA6</accession>
<protein>
    <submittedName>
        <fullName evidence="3">26S proteasome regulatory subunit</fullName>
    </submittedName>
</protein>
<dbReference type="Proteomes" id="UP000243423">
    <property type="component" value="Nucleomorph 3"/>
</dbReference>